<proteinExistence type="predicted"/>
<accession>A0A699RBR1</accession>
<organism evidence="2">
    <name type="scientific">Tanacetum cinerariifolium</name>
    <name type="common">Dalmatian daisy</name>
    <name type="synonym">Chrysanthemum cinerariifolium</name>
    <dbReference type="NCBI Taxonomy" id="118510"/>
    <lineage>
        <taxon>Eukaryota</taxon>
        <taxon>Viridiplantae</taxon>
        <taxon>Streptophyta</taxon>
        <taxon>Embryophyta</taxon>
        <taxon>Tracheophyta</taxon>
        <taxon>Spermatophyta</taxon>
        <taxon>Magnoliopsida</taxon>
        <taxon>eudicotyledons</taxon>
        <taxon>Gunneridae</taxon>
        <taxon>Pentapetalae</taxon>
        <taxon>asterids</taxon>
        <taxon>campanulids</taxon>
        <taxon>Asterales</taxon>
        <taxon>Asteraceae</taxon>
        <taxon>Asteroideae</taxon>
        <taxon>Anthemideae</taxon>
        <taxon>Anthemidinae</taxon>
        <taxon>Tanacetum</taxon>
    </lineage>
</organism>
<dbReference type="EMBL" id="BKCJ011095675">
    <property type="protein sequence ID" value="GFC84639.1"/>
    <property type="molecule type" value="Genomic_DNA"/>
</dbReference>
<feature type="non-terminal residue" evidence="2">
    <location>
        <position position="1"/>
    </location>
</feature>
<sequence>IVRPTTKPTLEAETKKIISSPTPQLTDPTIEVQASQPKSPSHITPKPDLVIHPLSVPKPTLTITRVQATFKGESSAYTTTISPIEETPSHTEGEKADMETEEKETKVANVE</sequence>
<name>A0A699RBR1_TANCI</name>
<comment type="caution">
    <text evidence="2">The sequence shown here is derived from an EMBL/GenBank/DDBJ whole genome shotgun (WGS) entry which is preliminary data.</text>
</comment>
<feature type="compositionally biased region" description="Basic and acidic residues" evidence="1">
    <location>
        <begin position="87"/>
        <end position="111"/>
    </location>
</feature>
<evidence type="ECO:0000256" key="1">
    <source>
        <dbReference type="SAM" id="MobiDB-lite"/>
    </source>
</evidence>
<feature type="region of interest" description="Disordered" evidence="1">
    <location>
        <begin position="83"/>
        <end position="111"/>
    </location>
</feature>
<gene>
    <name evidence="2" type="ORF">Tci_856609</name>
</gene>
<protein>
    <submittedName>
        <fullName evidence="2">Uncharacterized protein</fullName>
    </submittedName>
</protein>
<evidence type="ECO:0000313" key="2">
    <source>
        <dbReference type="EMBL" id="GFC84639.1"/>
    </source>
</evidence>
<feature type="compositionally biased region" description="Polar residues" evidence="1">
    <location>
        <begin position="17"/>
        <end position="42"/>
    </location>
</feature>
<reference evidence="2" key="1">
    <citation type="journal article" date="2019" name="Sci. Rep.">
        <title>Draft genome of Tanacetum cinerariifolium, the natural source of mosquito coil.</title>
        <authorList>
            <person name="Yamashiro T."/>
            <person name="Shiraishi A."/>
            <person name="Satake H."/>
            <person name="Nakayama K."/>
        </authorList>
    </citation>
    <scope>NUCLEOTIDE SEQUENCE</scope>
</reference>
<dbReference type="AlphaFoldDB" id="A0A699RBR1"/>
<feature type="region of interest" description="Disordered" evidence="1">
    <location>
        <begin position="1"/>
        <end position="51"/>
    </location>
</feature>